<gene>
    <name evidence="2" type="ORF">FRX31_004798</name>
</gene>
<protein>
    <submittedName>
        <fullName evidence="2">Uncharacterized protein</fullName>
    </submittedName>
</protein>
<reference evidence="2 3" key="1">
    <citation type="submission" date="2020-06" db="EMBL/GenBank/DDBJ databases">
        <title>Transcriptomic and genomic resources for Thalictrum thalictroides and T. hernandezii: Facilitating candidate gene discovery in an emerging model plant lineage.</title>
        <authorList>
            <person name="Arias T."/>
            <person name="Riano-Pachon D.M."/>
            <person name="Di Stilio V.S."/>
        </authorList>
    </citation>
    <scope>NUCLEOTIDE SEQUENCE [LARGE SCALE GENOMIC DNA]</scope>
    <source>
        <strain evidence="3">cv. WT478/WT964</strain>
        <tissue evidence="2">Leaves</tissue>
    </source>
</reference>
<dbReference type="AlphaFoldDB" id="A0A7J6X7M0"/>
<keyword evidence="3" id="KW-1185">Reference proteome</keyword>
<dbReference type="Proteomes" id="UP000554482">
    <property type="component" value="Unassembled WGS sequence"/>
</dbReference>
<comment type="caution">
    <text evidence="2">The sequence shown here is derived from an EMBL/GenBank/DDBJ whole genome shotgun (WGS) entry which is preliminary data.</text>
</comment>
<sequence>MVSYTRPGENVDHYISSGQDHKIGPSRVTLRRATRTNGLNVIIDPEDCTWEDDRDRAIEKLKVPIP</sequence>
<evidence type="ECO:0000256" key="1">
    <source>
        <dbReference type="SAM" id="MobiDB-lite"/>
    </source>
</evidence>
<feature type="region of interest" description="Disordered" evidence="1">
    <location>
        <begin position="1"/>
        <end position="21"/>
    </location>
</feature>
<accession>A0A7J6X7M0</accession>
<name>A0A7J6X7M0_THATH</name>
<dbReference type="EMBL" id="JABWDY010003830">
    <property type="protein sequence ID" value="KAF5205619.1"/>
    <property type="molecule type" value="Genomic_DNA"/>
</dbReference>
<organism evidence="2 3">
    <name type="scientific">Thalictrum thalictroides</name>
    <name type="common">Rue-anemone</name>
    <name type="synonym">Anemone thalictroides</name>
    <dbReference type="NCBI Taxonomy" id="46969"/>
    <lineage>
        <taxon>Eukaryota</taxon>
        <taxon>Viridiplantae</taxon>
        <taxon>Streptophyta</taxon>
        <taxon>Embryophyta</taxon>
        <taxon>Tracheophyta</taxon>
        <taxon>Spermatophyta</taxon>
        <taxon>Magnoliopsida</taxon>
        <taxon>Ranunculales</taxon>
        <taxon>Ranunculaceae</taxon>
        <taxon>Thalictroideae</taxon>
        <taxon>Thalictrum</taxon>
    </lineage>
</organism>
<proteinExistence type="predicted"/>
<evidence type="ECO:0000313" key="3">
    <source>
        <dbReference type="Proteomes" id="UP000554482"/>
    </source>
</evidence>
<evidence type="ECO:0000313" key="2">
    <source>
        <dbReference type="EMBL" id="KAF5205619.1"/>
    </source>
</evidence>